<dbReference type="InterPro" id="IPR012171">
    <property type="entry name" value="Fatty_acid_desaturase"/>
</dbReference>
<dbReference type="CDD" id="cd03507">
    <property type="entry name" value="Delta12-FADS-like"/>
    <property type="match status" value="1"/>
</dbReference>
<evidence type="ECO:0000256" key="1">
    <source>
        <dbReference type="SAM" id="Phobius"/>
    </source>
</evidence>
<dbReference type="Proteomes" id="UP000295830">
    <property type="component" value="Unassembled WGS sequence"/>
</dbReference>
<dbReference type="InterPro" id="IPR005804">
    <property type="entry name" value="FA_desaturase_dom"/>
</dbReference>
<gene>
    <name evidence="3" type="ORF">DES49_0803</name>
</gene>
<dbReference type="EMBL" id="SOAX01000002">
    <property type="protein sequence ID" value="TDT42999.1"/>
    <property type="molecule type" value="Genomic_DNA"/>
</dbReference>
<keyword evidence="4" id="KW-1185">Reference proteome</keyword>
<dbReference type="AlphaFoldDB" id="A0A4R7K0P0"/>
<dbReference type="Pfam" id="PF00487">
    <property type="entry name" value="FA_desaturase"/>
    <property type="match status" value="1"/>
</dbReference>
<keyword evidence="1" id="KW-1133">Transmembrane helix</keyword>
<organism evidence="3 4">
    <name type="scientific">Halospina denitrificans</name>
    <dbReference type="NCBI Taxonomy" id="332522"/>
    <lineage>
        <taxon>Bacteria</taxon>
        <taxon>Pseudomonadati</taxon>
        <taxon>Pseudomonadota</taxon>
        <taxon>Gammaproteobacteria</taxon>
        <taxon>Halospina</taxon>
    </lineage>
</organism>
<reference evidence="3 4" key="1">
    <citation type="submission" date="2019-03" db="EMBL/GenBank/DDBJ databases">
        <title>Genomic Encyclopedia of Type Strains, Phase IV (KMG-IV): sequencing the most valuable type-strain genomes for metagenomic binning, comparative biology and taxonomic classification.</title>
        <authorList>
            <person name="Goeker M."/>
        </authorList>
    </citation>
    <scope>NUCLEOTIDE SEQUENCE [LARGE SCALE GENOMIC DNA]</scope>
    <source>
        <strain evidence="3 4">DSM 15505</strain>
    </source>
</reference>
<evidence type="ECO:0000313" key="3">
    <source>
        <dbReference type="EMBL" id="TDT42999.1"/>
    </source>
</evidence>
<feature type="transmembrane region" description="Helical" evidence="1">
    <location>
        <begin position="66"/>
        <end position="86"/>
    </location>
</feature>
<proteinExistence type="predicted"/>
<keyword evidence="1" id="KW-0472">Membrane</keyword>
<dbReference type="GO" id="GO:0016020">
    <property type="term" value="C:membrane"/>
    <property type="evidence" value="ECO:0007669"/>
    <property type="project" value="TreeGrafter"/>
</dbReference>
<protein>
    <submittedName>
        <fullName evidence="3">Omega-6 fatty acid desaturase (Delta-12 desaturase)</fullName>
    </submittedName>
</protein>
<comment type="caution">
    <text evidence="3">The sequence shown here is derived from an EMBL/GenBank/DDBJ whole genome shotgun (WGS) entry which is preliminary data.</text>
</comment>
<feature type="transmembrane region" description="Helical" evidence="1">
    <location>
        <begin position="92"/>
        <end position="111"/>
    </location>
</feature>
<name>A0A4R7K0P0_9GAMM</name>
<accession>A0A4R7K0P0</accession>
<feature type="transmembrane region" description="Helical" evidence="1">
    <location>
        <begin position="222"/>
        <end position="245"/>
    </location>
</feature>
<dbReference type="GO" id="GO:0006629">
    <property type="term" value="P:lipid metabolic process"/>
    <property type="evidence" value="ECO:0007669"/>
    <property type="project" value="InterPro"/>
</dbReference>
<feature type="domain" description="Fatty acid desaturase" evidence="2">
    <location>
        <begin position="93"/>
        <end position="338"/>
    </location>
</feature>
<dbReference type="PANTHER" id="PTHR19353">
    <property type="entry name" value="FATTY ACID DESATURASE 2"/>
    <property type="match status" value="1"/>
</dbReference>
<dbReference type="GO" id="GO:0016717">
    <property type="term" value="F:oxidoreductase activity, acting on paired donors, with oxidation of a pair of donors resulting in the reduction of molecular oxygen to two molecules of water"/>
    <property type="evidence" value="ECO:0007669"/>
    <property type="project" value="TreeGrafter"/>
</dbReference>
<dbReference type="PANTHER" id="PTHR19353:SF73">
    <property type="entry name" value="FATTY ACID DESATURASE"/>
    <property type="match status" value="1"/>
</dbReference>
<sequence>MTDKATGEGAVAYRDNAHSDARWHFENRICDRSTMGTAASPPDITTAPGSLKQTLRAYCKPRLARSIVEILITAIPFALTWALAWLALSAGYWPVALVLAIPAAGFLVRLFMIQHDCSHRSFFRSRRANDWAGRIIGVLTLTPHDYWRHSHNLHHANSGNLDRPRIGGLDTLTVREFQALPRWQQWRYRLYRHPLVLFGFGPMYIFLLNYRLPFRSMRDGWMPWISTMGTNAAIAVLVTGMIWLVGVVPFLLVQVPITLLASTLGVWLFYVQHQFETTYWEHDEHWNAHDAALQGSSYYVLPGILRWFSANIGVHHVHHLASRIPSYRLPEVLRDYPQLQTFSRITLRESIESVRLALWDEDKRRLVSFREASIG</sequence>
<feature type="transmembrane region" description="Helical" evidence="1">
    <location>
        <begin position="251"/>
        <end position="271"/>
    </location>
</feature>
<feature type="transmembrane region" description="Helical" evidence="1">
    <location>
        <begin position="190"/>
        <end position="210"/>
    </location>
</feature>
<keyword evidence="1" id="KW-0812">Transmembrane</keyword>
<evidence type="ECO:0000313" key="4">
    <source>
        <dbReference type="Proteomes" id="UP000295830"/>
    </source>
</evidence>
<evidence type="ECO:0000259" key="2">
    <source>
        <dbReference type="Pfam" id="PF00487"/>
    </source>
</evidence>